<keyword evidence="1" id="KW-1133">Transmembrane helix</keyword>
<feature type="transmembrane region" description="Helical" evidence="1">
    <location>
        <begin position="95"/>
        <end position="115"/>
    </location>
</feature>
<protein>
    <submittedName>
        <fullName evidence="2">Uncharacterized protein</fullName>
    </submittedName>
</protein>
<dbReference type="Proteomes" id="UP000030081">
    <property type="component" value="Chromosome 2"/>
</dbReference>
<reference evidence="2 3" key="1">
    <citation type="submission" date="2014-10" db="EMBL/GenBank/DDBJ databases">
        <title>The Complete Genome Sequence for the Shellfish Pathogen Vibrio coralliilyticus RE98 Isolated from a Shellfish Hatchery.</title>
        <authorList>
            <person name="Richards G.P."/>
            <person name="Bono J.L."/>
            <person name="Watson M.A."/>
            <person name="Needleman D.S."/>
        </authorList>
    </citation>
    <scope>NUCLEOTIDE SEQUENCE [LARGE SCALE GENOMIC DNA]</scope>
    <source>
        <strain evidence="2 3">RE98</strain>
    </source>
</reference>
<dbReference type="AlphaFoldDB" id="A0AAN0VYY4"/>
<proteinExistence type="predicted"/>
<sequence length="147" mass="15548">MENTLLNSNEQKGKPVKAVIVSVLIDIIGTVVLAFVAVLGYAGYLVKTGGDANQLAAALFQLDYQSPVMWALLALAGLISCYAGYYCAKTSRVNIYRNVAISAVIVTCITAFLNAGTVSTAHSFGLSIATILSYFVGAYLWNGKNPS</sequence>
<keyword evidence="3" id="KW-1185">Reference proteome</keyword>
<feature type="transmembrane region" description="Helical" evidence="1">
    <location>
        <begin position="121"/>
        <end position="141"/>
    </location>
</feature>
<evidence type="ECO:0000313" key="2">
    <source>
        <dbReference type="EMBL" id="AIW21050.1"/>
    </source>
</evidence>
<feature type="transmembrane region" description="Helical" evidence="1">
    <location>
        <begin position="20"/>
        <end position="44"/>
    </location>
</feature>
<keyword evidence="1" id="KW-0472">Membrane</keyword>
<name>A0AAN0VYY4_9VIBR</name>
<dbReference type="RefSeq" id="WP_043010072.1">
    <property type="nucleotide sequence ID" value="NZ_CP009618.1"/>
</dbReference>
<dbReference type="EMBL" id="CP009618">
    <property type="protein sequence ID" value="AIW21050.1"/>
    <property type="molecule type" value="Genomic_DNA"/>
</dbReference>
<organism evidence="2 3">
    <name type="scientific">Vibrio coralliilyticus</name>
    <dbReference type="NCBI Taxonomy" id="190893"/>
    <lineage>
        <taxon>Bacteria</taxon>
        <taxon>Pseudomonadati</taxon>
        <taxon>Pseudomonadota</taxon>
        <taxon>Gammaproteobacteria</taxon>
        <taxon>Vibrionales</taxon>
        <taxon>Vibrionaceae</taxon>
        <taxon>Vibrio</taxon>
    </lineage>
</organism>
<feature type="transmembrane region" description="Helical" evidence="1">
    <location>
        <begin position="68"/>
        <end position="88"/>
    </location>
</feature>
<dbReference type="KEGG" id="vcy:IX92_18635"/>
<accession>A0AAN0VYY4</accession>
<gene>
    <name evidence="2" type="ORF">IX92_18635</name>
</gene>
<evidence type="ECO:0000256" key="1">
    <source>
        <dbReference type="SAM" id="Phobius"/>
    </source>
</evidence>
<evidence type="ECO:0000313" key="3">
    <source>
        <dbReference type="Proteomes" id="UP000030081"/>
    </source>
</evidence>
<keyword evidence="1" id="KW-0812">Transmembrane</keyword>